<dbReference type="Proteomes" id="UP000055024">
    <property type="component" value="Unassembled WGS sequence"/>
</dbReference>
<accession>A0A0V1GFU3</accession>
<evidence type="ECO:0000256" key="1">
    <source>
        <dbReference type="SAM" id="MobiDB-lite"/>
    </source>
</evidence>
<proteinExistence type="predicted"/>
<gene>
    <name evidence="2" type="ORF">T11_18137</name>
</gene>
<feature type="region of interest" description="Disordered" evidence="1">
    <location>
        <begin position="73"/>
        <end position="101"/>
    </location>
</feature>
<comment type="caution">
    <text evidence="2">The sequence shown here is derived from an EMBL/GenBank/DDBJ whole genome shotgun (WGS) entry which is preliminary data.</text>
</comment>
<reference evidence="2 3" key="1">
    <citation type="submission" date="2015-01" db="EMBL/GenBank/DDBJ databases">
        <title>Evolution of Trichinella species and genotypes.</title>
        <authorList>
            <person name="Korhonen P.K."/>
            <person name="Edoardo P."/>
            <person name="Giuseppe L.R."/>
            <person name="Gasser R.B."/>
        </authorList>
    </citation>
    <scope>NUCLEOTIDE SEQUENCE [LARGE SCALE GENOMIC DNA]</scope>
    <source>
        <strain evidence="2">ISS1029</strain>
    </source>
</reference>
<dbReference type="EMBL" id="JYDP01002313">
    <property type="protein sequence ID" value="KRY97079.1"/>
    <property type="molecule type" value="Genomic_DNA"/>
</dbReference>
<name>A0A0V1GFU3_9BILA</name>
<evidence type="ECO:0000313" key="3">
    <source>
        <dbReference type="Proteomes" id="UP000055024"/>
    </source>
</evidence>
<organism evidence="2 3">
    <name type="scientific">Trichinella zimbabwensis</name>
    <dbReference type="NCBI Taxonomy" id="268475"/>
    <lineage>
        <taxon>Eukaryota</taxon>
        <taxon>Metazoa</taxon>
        <taxon>Ecdysozoa</taxon>
        <taxon>Nematoda</taxon>
        <taxon>Enoplea</taxon>
        <taxon>Dorylaimia</taxon>
        <taxon>Trichinellida</taxon>
        <taxon>Trichinellidae</taxon>
        <taxon>Trichinella</taxon>
    </lineage>
</organism>
<sequence length="101" mass="10904">MGRTIISNILPLDGLPVHHRDPAGCTRISDHTDLDTMSPGASRVNGSFQLHCPCFSSAPFRLYASKLSLPVAPGRSTRCRPATADRKNNHPPKAGQETTAR</sequence>
<evidence type="ECO:0000313" key="2">
    <source>
        <dbReference type="EMBL" id="KRY97079.1"/>
    </source>
</evidence>
<protein>
    <submittedName>
        <fullName evidence="2">Uncharacterized protein</fullName>
    </submittedName>
</protein>
<dbReference type="AlphaFoldDB" id="A0A0V1GFU3"/>
<keyword evidence="3" id="KW-1185">Reference proteome</keyword>